<gene>
    <name evidence="10" type="primary">LOC101887228</name>
</gene>
<evidence type="ECO:0000256" key="1">
    <source>
        <dbReference type="ARBA" id="ARBA00004141"/>
    </source>
</evidence>
<dbReference type="InterPro" id="IPR023271">
    <property type="entry name" value="Aquaporin-like"/>
</dbReference>
<evidence type="ECO:0000256" key="3">
    <source>
        <dbReference type="ARBA" id="ARBA00022448"/>
    </source>
</evidence>
<feature type="transmembrane region" description="Helical" evidence="8">
    <location>
        <begin position="31"/>
        <end position="50"/>
    </location>
</feature>
<name>A0ABM3VDI5_MUSDO</name>
<dbReference type="InterPro" id="IPR034294">
    <property type="entry name" value="Aquaporin_transptr"/>
</dbReference>
<evidence type="ECO:0000313" key="9">
    <source>
        <dbReference type="Proteomes" id="UP001652621"/>
    </source>
</evidence>
<evidence type="ECO:0000256" key="4">
    <source>
        <dbReference type="ARBA" id="ARBA00022692"/>
    </source>
</evidence>
<feature type="transmembrane region" description="Helical" evidence="8">
    <location>
        <begin position="224"/>
        <end position="241"/>
    </location>
</feature>
<dbReference type="InterPro" id="IPR000425">
    <property type="entry name" value="MIP"/>
</dbReference>
<organism evidence="9 10">
    <name type="scientific">Musca domestica</name>
    <name type="common">House fly</name>
    <dbReference type="NCBI Taxonomy" id="7370"/>
    <lineage>
        <taxon>Eukaryota</taxon>
        <taxon>Metazoa</taxon>
        <taxon>Ecdysozoa</taxon>
        <taxon>Arthropoda</taxon>
        <taxon>Hexapoda</taxon>
        <taxon>Insecta</taxon>
        <taxon>Pterygota</taxon>
        <taxon>Neoptera</taxon>
        <taxon>Endopterygota</taxon>
        <taxon>Diptera</taxon>
        <taxon>Brachycera</taxon>
        <taxon>Muscomorpha</taxon>
        <taxon>Muscoidea</taxon>
        <taxon>Muscidae</taxon>
        <taxon>Musca</taxon>
    </lineage>
</organism>
<evidence type="ECO:0000256" key="7">
    <source>
        <dbReference type="RuleBase" id="RU000477"/>
    </source>
</evidence>
<feature type="transmembrane region" description="Helical" evidence="8">
    <location>
        <begin position="183"/>
        <end position="204"/>
    </location>
</feature>
<evidence type="ECO:0000256" key="8">
    <source>
        <dbReference type="SAM" id="Phobius"/>
    </source>
</evidence>
<dbReference type="PRINTS" id="PR00783">
    <property type="entry name" value="MINTRINSICP"/>
</dbReference>
<dbReference type="Gene3D" id="1.20.1080.10">
    <property type="entry name" value="Glycerol uptake facilitator protein"/>
    <property type="match status" value="1"/>
</dbReference>
<evidence type="ECO:0000256" key="5">
    <source>
        <dbReference type="ARBA" id="ARBA00022989"/>
    </source>
</evidence>
<comment type="subcellular location">
    <subcellularLocation>
        <location evidence="1">Membrane</location>
        <topology evidence="1">Multi-pass membrane protein</topology>
    </subcellularLocation>
</comment>
<dbReference type="PANTHER" id="PTHR19139">
    <property type="entry name" value="AQUAPORIN TRANSPORTER"/>
    <property type="match status" value="1"/>
</dbReference>
<keyword evidence="3 7" id="KW-0813">Transport</keyword>
<sequence>MKADEAFKSCFKNAREKLKLKSDTLDKICTFMAELLGTAIMIFLGCMGCVSTDFFPNSNLQMCLSFGFVVMVVIQCFGCVSGAHLNPAVSIAAYIYGIISAPMVGVYFCGQMLGSIIGYGLLKIALPESALNTFSSGLCVTTPHPDVTAGQACLVEFVISAVLIITCCGVWDPRNAKYQDSVPIKFGLAIACLALTAGPFTGASMNPARSFGPALWNNNFTRHWVYWIGPLPAAIITAFAYKMVFRREVKAETVHHKLRSLEDVPLS</sequence>
<protein>
    <submittedName>
        <fullName evidence="10">Aquaporin-like</fullName>
    </submittedName>
</protein>
<keyword evidence="5 8" id="KW-1133">Transmembrane helix</keyword>
<keyword evidence="9" id="KW-1185">Reference proteome</keyword>
<dbReference type="Pfam" id="PF00230">
    <property type="entry name" value="MIP"/>
    <property type="match status" value="1"/>
</dbReference>
<keyword evidence="4 7" id="KW-0812">Transmembrane</keyword>
<dbReference type="RefSeq" id="XP_058983850.1">
    <property type="nucleotide sequence ID" value="XM_059127867.1"/>
</dbReference>
<feature type="transmembrane region" description="Helical" evidence="8">
    <location>
        <begin position="62"/>
        <end position="85"/>
    </location>
</feature>
<reference evidence="10" key="1">
    <citation type="submission" date="2025-08" db="UniProtKB">
        <authorList>
            <consortium name="RefSeq"/>
        </authorList>
    </citation>
    <scope>IDENTIFICATION</scope>
    <source>
        <strain evidence="10">Aabys</strain>
        <tissue evidence="10">Whole body</tissue>
    </source>
</reference>
<feature type="transmembrane region" description="Helical" evidence="8">
    <location>
        <begin position="149"/>
        <end position="171"/>
    </location>
</feature>
<dbReference type="PROSITE" id="PS00221">
    <property type="entry name" value="MIP"/>
    <property type="match status" value="1"/>
</dbReference>
<evidence type="ECO:0000256" key="2">
    <source>
        <dbReference type="ARBA" id="ARBA00006175"/>
    </source>
</evidence>
<dbReference type="SUPFAM" id="SSF81338">
    <property type="entry name" value="Aquaporin-like"/>
    <property type="match status" value="1"/>
</dbReference>
<dbReference type="GeneID" id="101887228"/>
<keyword evidence="6 8" id="KW-0472">Membrane</keyword>
<dbReference type="Proteomes" id="UP001652621">
    <property type="component" value="Unplaced"/>
</dbReference>
<evidence type="ECO:0000313" key="10">
    <source>
        <dbReference type="RefSeq" id="XP_058983850.1"/>
    </source>
</evidence>
<proteinExistence type="inferred from homology"/>
<feature type="transmembrane region" description="Helical" evidence="8">
    <location>
        <begin position="91"/>
        <end position="109"/>
    </location>
</feature>
<dbReference type="PANTHER" id="PTHR19139:SF270">
    <property type="entry name" value="ENTOMOGLYCEROPORIN 1-RELATED"/>
    <property type="match status" value="1"/>
</dbReference>
<accession>A0ABM3VDI5</accession>
<evidence type="ECO:0000256" key="6">
    <source>
        <dbReference type="ARBA" id="ARBA00023136"/>
    </source>
</evidence>
<dbReference type="CDD" id="cd00333">
    <property type="entry name" value="MIP"/>
    <property type="match status" value="1"/>
</dbReference>
<dbReference type="InterPro" id="IPR022357">
    <property type="entry name" value="MIP_CS"/>
</dbReference>
<comment type="similarity">
    <text evidence="2 7">Belongs to the MIP/aquaporin (TC 1.A.8) family.</text>
</comment>